<organism evidence="3 4">
    <name type="scientific">Salvia divinorum</name>
    <name type="common">Maria pastora</name>
    <name type="synonym">Diviner's sage</name>
    <dbReference type="NCBI Taxonomy" id="28513"/>
    <lineage>
        <taxon>Eukaryota</taxon>
        <taxon>Viridiplantae</taxon>
        <taxon>Streptophyta</taxon>
        <taxon>Embryophyta</taxon>
        <taxon>Tracheophyta</taxon>
        <taxon>Spermatophyta</taxon>
        <taxon>Magnoliopsida</taxon>
        <taxon>eudicotyledons</taxon>
        <taxon>Gunneridae</taxon>
        <taxon>Pentapetalae</taxon>
        <taxon>asterids</taxon>
        <taxon>lamiids</taxon>
        <taxon>Lamiales</taxon>
        <taxon>Lamiaceae</taxon>
        <taxon>Nepetoideae</taxon>
        <taxon>Mentheae</taxon>
        <taxon>Salviinae</taxon>
        <taxon>Salvia</taxon>
        <taxon>Salvia subgen. Calosphace</taxon>
    </lineage>
</organism>
<dbReference type="SMART" id="SM00505">
    <property type="entry name" value="Knot1"/>
    <property type="match status" value="1"/>
</dbReference>
<dbReference type="EMBL" id="JBEAFC010000001">
    <property type="protein sequence ID" value="KAL1568871.1"/>
    <property type="molecule type" value="Genomic_DNA"/>
</dbReference>
<keyword evidence="4" id="KW-1185">Reference proteome</keyword>
<feature type="domain" description="Knottins-like" evidence="2">
    <location>
        <begin position="27"/>
        <end position="74"/>
    </location>
</feature>
<evidence type="ECO:0000256" key="1">
    <source>
        <dbReference type="SAM" id="SignalP"/>
    </source>
</evidence>
<accession>A0ABD1INT4</accession>
<comment type="caution">
    <text evidence="3">The sequence shown here is derived from an EMBL/GenBank/DDBJ whole genome shotgun (WGS) entry which is preliminary data.</text>
</comment>
<keyword evidence="1" id="KW-0732">Signal</keyword>
<sequence>MKTKYALWFMVVLLVLGLGSEKAEGSPCVSASATYGGPCVNHTAQCQQACLNEGYTSSFCGGSDGNRCFCTKPSCR</sequence>
<dbReference type="InterPro" id="IPR003614">
    <property type="entry name" value="Knottins"/>
</dbReference>
<dbReference type="Proteomes" id="UP001567538">
    <property type="component" value="Unassembled WGS sequence"/>
</dbReference>
<dbReference type="SUPFAM" id="SSF57095">
    <property type="entry name" value="Scorpion toxin-like"/>
    <property type="match status" value="1"/>
</dbReference>
<name>A0ABD1INT4_SALDI</name>
<gene>
    <name evidence="3" type="ORF">AAHA92_00423</name>
</gene>
<dbReference type="Gene3D" id="3.30.30.10">
    <property type="entry name" value="Knottin, scorpion toxin-like"/>
    <property type="match status" value="1"/>
</dbReference>
<evidence type="ECO:0000313" key="4">
    <source>
        <dbReference type="Proteomes" id="UP001567538"/>
    </source>
</evidence>
<evidence type="ECO:0000259" key="2">
    <source>
        <dbReference type="SMART" id="SM00505"/>
    </source>
</evidence>
<dbReference type="AlphaFoldDB" id="A0ABD1INT4"/>
<dbReference type="Pfam" id="PF00304">
    <property type="entry name" value="Gamma-thionin"/>
    <property type="match status" value="1"/>
</dbReference>
<protein>
    <recommendedName>
        <fullName evidence="2">Knottins-like domain-containing protein</fullName>
    </recommendedName>
</protein>
<dbReference type="InterPro" id="IPR036574">
    <property type="entry name" value="Scorpion_toxin-like_sf"/>
</dbReference>
<evidence type="ECO:0000313" key="3">
    <source>
        <dbReference type="EMBL" id="KAL1568871.1"/>
    </source>
</evidence>
<feature type="signal peptide" evidence="1">
    <location>
        <begin position="1"/>
        <end position="25"/>
    </location>
</feature>
<reference evidence="3 4" key="1">
    <citation type="submission" date="2024-06" db="EMBL/GenBank/DDBJ databases">
        <title>A chromosome level genome sequence of Diviner's sage (Salvia divinorum).</title>
        <authorList>
            <person name="Ford S.A."/>
            <person name="Ro D.-K."/>
            <person name="Ness R.W."/>
            <person name="Phillips M.A."/>
        </authorList>
    </citation>
    <scope>NUCLEOTIDE SEQUENCE [LARGE SCALE GENOMIC DNA]</scope>
    <source>
        <strain evidence="3">SAF-2024a</strain>
        <tissue evidence="3">Leaf</tissue>
    </source>
</reference>
<proteinExistence type="predicted"/>
<feature type="chain" id="PRO_5044814315" description="Knottins-like domain-containing protein" evidence="1">
    <location>
        <begin position="26"/>
        <end position="76"/>
    </location>
</feature>